<feature type="compositionally biased region" description="Low complexity" evidence="1">
    <location>
        <begin position="515"/>
        <end position="525"/>
    </location>
</feature>
<feature type="region of interest" description="Disordered" evidence="1">
    <location>
        <begin position="45"/>
        <end position="64"/>
    </location>
</feature>
<evidence type="ECO:0000313" key="3">
    <source>
        <dbReference type="Proteomes" id="UP001152795"/>
    </source>
</evidence>
<evidence type="ECO:0000256" key="1">
    <source>
        <dbReference type="SAM" id="MobiDB-lite"/>
    </source>
</evidence>
<sequence length="1070" mass="116862">MFLSKNRRKSAKKAKQRDTDLSIKVCKQKIITNSRMIAGSEATILNSDQRSSHNQNKSDSNPVEQSIYTEPISSNVFGSSTSNTISDSNGEITCGENLNRRTYSLEQVSKSLDQVMASGKALLDALASVNGTQLKNIEGNTLTTNASATSRTDLTKRGTYDLDEFSNLLDASVNNDSPLESSSNDISQDYSKADLSNSSIKRSTYDLDAVSSKLDQSFEQNTCLEEMLLELSLDSTQNDSSGKLKRATYDLENVETALNESLNSDNNKQESLEEADDDCSLMFNQNRRGTYDLSDVSDQQDYNIDTSTLSEKSDQNTSCEQAISVRRGTYNLSDVSDLLDGSVNSGKSIDESLGEISLMESKRQTYDLSESNLAFAEQSIIENISDNNNTMPAESEKRNTFVLEDSNKLSGQGNVGNNSEKLSENGCHDNAKPVDGVLADLCLDEGDGRRETELTPGQWIEQMKGLKALPTLPTLSPLKLALGPKKVDATKGNRVVKSSKKLSDVTVMKQRSQTVSGILSSSDLSSRSEVRSRSMSDSKVRAQLKSSSTPDFSTNTPSTNKVSRSESLEDISPGIQNYLANKLGLTQEQCIAVHRRMSSESSPDISKLANRKTYSLDDVAHSLDIATSQGLPMTKVLDNLDGTADKNQNDTNVKNTELKSDGNLTNLQNQNDTNVKNTELKSDGNLTNLQNEKPSSSANNDTRNTKPQTLELESDVTDLKFPTSSKTRILGNGSSFVESPTGKSPTIDNQFKLVRKKAVYKPSAMLQSFSHLLGGKGSQAPLRRSRGKMDPSKRNTYTLESVAESLEKAQDAGVPMLDALKRLSGSCQGVPSDLPDEKRKTYDLEDLSNTLETASAAGVPIADTLRTIADPSGLPAPGTDEVFETPKPQDLQSPKPQPKRKPPPKPKRTFSNSSKPEIKFVSDSFVIEYYTSPHKRSQSDSAVQVGISKSQENYVESQEKYSDKAQEKYNNKPEENYYINQSTVDDTLDGKSISPSNKSQSGKGKGEIQGSRVQSPHFRNAEGKKPTTKVVSDLDSLLLKLAAEVHKPTNVDSSNIGINVEPSSNRPTTD</sequence>
<feature type="region of interest" description="Disordered" evidence="1">
    <location>
        <begin position="1046"/>
        <end position="1070"/>
    </location>
</feature>
<dbReference type="Proteomes" id="UP001152795">
    <property type="component" value="Unassembled WGS sequence"/>
</dbReference>
<feature type="region of interest" description="Disordered" evidence="1">
    <location>
        <begin position="502"/>
        <end position="568"/>
    </location>
</feature>
<feature type="compositionally biased region" description="Basic and acidic residues" evidence="1">
    <location>
        <begin position="526"/>
        <end position="540"/>
    </location>
</feature>
<organism evidence="2 3">
    <name type="scientific">Paramuricea clavata</name>
    <name type="common">Red gorgonian</name>
    <name type="synonym">Violescent sea-whip</name>
    <dbReference type="NCBI Taxonomy" id="317549"/>
    <lineage>
        <taxon>Eukaryota</taxon>
        <taxon>Metazoa</taxon>
        <taxon>Cnidaria</taxon>
        <taxon>Anthozoa</taxon>
        <taxon>Octocorallia</taxon>
        <taxon>Malacalcyonacea</taxon>
        <taxon>Plexauridae</taxon>
        <taxon>Paramuricea</taxon>
    </lineage>
</organism>
<feature type="compositionally biased region" description="Polar residues" evidence="1">
    <location>
        <begin position="544"/>
        <end position="562"/>
    </location>
</feature>
<proteinExistence type="predicted"/>
<feature type="region of interest" description="Disordered" evidence="1">
    <location>
        <begin position="868"/>
        <end position="916"/>
    </location>
</feature>
<feature type="compositionally biased region" description="Low complexity" evidence="1">
    <location>
        <begin position="661"/>
        <end position="674"/>
    </location>
</feature>
<feature type="region of interest" description="Disordered" evidence="1">
    <location>
        <begin position="173"/>
        <end position="192"/>
    </location>
</feature>
<feature type="compositionally biased region" description="Basic residues" evidence="1">
    <location>
        <begin position="897"/>
        <end position="908"/>
    </location>
</feature>
<feature type="region of interest" description="Disordered" evidence="1">
    <location>
        <begin position="952"/>
        <end position="1030"/>
    </location>
</feature>
<dbReference type="EMBL" id="CACRXK020006612">
    <property type="protein sequence ID" value="CAB4009907.1"/>
    <property type="molecule type" value="Genomic_DNA"/>
</dbReference>
<reference evidence="2" key="1">
    <citation type="submission" date="2020-04" db="EMBL/GenBank/DDBJ databases">
        <authorList>
            <person name="Alioto T."/>
            <person name="Alioto T."/>
            <person name="Gomez Garrido J."/>
        </authorList>
    </citation>
    <scope>NUCLEOTIDE SEQUENCE</scope>
    <source>
        <strain evidence="2">A484AB</strain>
    </source>
</reference>
<keyword evidence="3" id="KW-1185">Reference proteome</keyword>
<dbReference type="AlphaFoldDB" id="A0A6S7HYU8"/>
<feature type="compositionally biased region" description="Polar residues" evidence="1">
    <location>
        <begin position="993"/>
        <end position="1002"/>
    </location>
</feature>
<feature type="compositionally biased region" description="Basic and acidic residues" evidence="1">
    <location>
        <begin position="957"/>
        <end position="975"/>
    </location>
</feature>
<feature type="compositionally biased region" description="Polar residues" evidence="1">
    <location>
        <begin position="684"/>
        <end position="708"/>
    </location>
</feature>
<dbReference type="OrthoDB" id="6011832at2759"/>
<gene>
    <name evidence="2" type="ORF">PACLA_8A024467</name>
</gene>
<feature type="region of interest" description="Disordered" evidence="1">
    <location>
        <begin position="70"/>
        <end position="90"/>
    </location>
</feature>
<protein>
    <submittedName>
        <fullName evidence="2">Uncharacterized protein</fullName>
    </submittedName>
</protein>
<feature type="non-terminal residue" evidence="2">
    <location>
        <position position="1"/>
    </location>
</feature>
<feature type="region of interest" description="Disordered" evidence="1">
    <location>
        <begin position="641"/>
        <end position="713"/>
    </location>
</feature>
<comment type="caution">
    <text evidence="2">The sequence shown here is derived from an EMBL/GenBank/DDBJ whole genome shotgun (WGS) entry which is preliminary data.</text>
</comment>
<evidence type="ECO:0000313" key="2">
    <source>
        <dbReference type="EMBL" id="CAB4009907.1"/>
    </source>
</evidence>
<accession>A0A6S7HYU8</accession>
<name>A0A6S7HYU8_PARCT</name>
<feature type="compositionally biased region" description="Polar residues" evidence="1">
    <location>
        <begin position="1050"/>
        <end position="1070"/>
    </location>
</feature>